<dbReference type="AlphaFoldDB" id="A0A1T0CTP1"/>
<evidence type="ECO:0000313" key="7">
    <source>
        <dbReference type="EMBL" id="OOS25491.1"/>
    </source>
</evidence>
<dbReference type="Proteomes" id="UP000189800">
    <property type="component" value="Unassembled WGS sequence"/>
</dbReference>
<keyword evidence="4 7" id="KW-0808">Transferase</keyword>
<keyword evidence="8" id="KW-1185">Reference proteome</keyword>
<gene>
    <name evidence="7" type="ORF">B0680_01260</name>
</gene>
<dbReference type="FunFam" id="3.40.640.10:FF:000013">
    <property type="entry name" value="4-aminobutyrate aminotransferase"/>
    <property type="match status" value="1"/>
</dbReference>
<keyword evidence="3 7" id="KW-0032">Aminotransferase</keyword>
<keyword evidence="5 6" id="KW-0663">Pyridoxal phosphate</keyword>
<dbReference type="PROSITE" id="PS00600">
    <property type="entry name" value="AA_TRANSFER_CLASS_3"/>
    <property type="match status" value="1"/>
</dbReference>
<dbReference type="InterPro" id="IPR049704">
    <property type="entry name" value="Aminotrans_3_PPA_site"/>
</dbReference>
<dbReference type="PANTHER" id="PTHR11986">
    <property type="entry name" value="AMINOTRANSFERASE CLASS III"/>
    <property type="match status" value="1"/>
</dbReference>
<dbReference type="Pfam" id="PF00202">
    <property type="entry name" value="Aminotran_3"/>
    <property type="match status" value="1"/>
</dbReference>
<proteinExistence type="inferred from homology"/>
<reference evidence="7 8" key="1">
    <citation type="submission" date="2017-02" db="EMBL/GenBank/DDBJ databases">
        <title>Draft genome sequence of Moraxella pluranimalium CCUG 54913T type strain.</title>
        <authorList>
            <person name="Salva-Serra F."/>
            <person name="Engstrom-Jakobsson H."/>
            <person name="Thorell K."/>
            <person name="Jaen-Luchoro D."/>
            <person name="Gonzales-Siles L."/>
            <person name="Karlsson R."/>
            <person name="Yazdan S."/>
            <person name="Boulund F."/>
            <person name="Johnning A."/>
            <person name="Engstrand L."/>
            <person name="Kristiansson E."/>
            <person name="Moore E."/>
        </authorList>
    </citation>
    <scope>NUCLEOTIDE SEQUENCE [LARGE SCALE GENOMIC DNA]</scope>
    <source>
        <strain evidence="7 8">CCUG 54913</strain>
    </source>
</reference>
<protein>
    <submittedName>
        <fullName evidence="7">4-aminobutyrate aminotransferase</fullName>
    </submittedName>
</protein>
<dbReference type="PANTHER" id="PTHR11986:SF79">
    <property type="entry name" value="ACETYLORNITHINE AMINOTRANSFERASE, MITOCHONDRIAL"/>
    <property type="match status" value="1"/>
</dbReference>
<evidence type="ECO:0000256" key="6">
    <source>
        <dbReference type="RuleBase" id="RU003560"/>
    </source>
</evidence>
<dbReference type="CDD" id="cd00610">
    <property type="entry name" value="OAT_like"/>
    <property type="match status" value="1"/>
</dbReference>
<dbReference type="PIRSF" id="PIRSF000521">
    <property type="entry name" value="Transaminase_4ab_Lys_Orn"/>
    <property type="match status" value="1"/>
</dbReference>
<dbReference type="RefSeq" id="WP_078253246.1">
    <property type="nucleotide sequence ID" value="NZ_MUYU01000006.1"/>
</dbReference>
<dbReference type="GO" id="GO:0008483">
    <property type="term" value="F:transaminase activity"/>
    <property type="evidence" value="ECO:0007669"/>
    <property type="project" value="UniProtKB-KW"/>
</dbReference>
<dbReference type="STRING" id="470453.B0680_01260"/>
<dbReference type="InterPro" id="IPR050103">
    <property type="entry name" value="Class-III_PLP-dep_AT"/>
</dbReference>
<dbReference type="Gene3D" id="3.90.1150.10">
    <property type="entry name" value="Aspartate Aminotransferase, domain 1"/>
    <property type="match status" value="1"/>
</dbReference>
<evidence type="ECO:0000256" key="1">
    <source>
        <dbReference type="ARBA" id="ARBA00001933"/>
    </source>
</evidence>
<comment type="cofactor">
    <cofactor evidence="1">
        <name>pyridoxal 5'-phosphate</name>
        <dbReference type="ChEBI" id="CHEBI:597326"/>
    </cofactor>
</comment>
<evidence type="ECO:0000256" key="4">
    <source>
        <dbReference type="ARBA" id="ARBA00022679"/>
    </source>
</evidence>
<dbReference type="InterPro" id="IPR015424">
    <property type="entry name" value="PyrdxlP-dep_Trfase"/>
</dbReference>
<evidence type="ECO:0000313" key="8">
    <source>
        <dbReference type="Proteomes" id="UP000189800"/>
    </source>
</evidence>
<sequence length="422" mass="45129">MATPVHLPDGMGIVHPITLSHGNNARVWDTDGKAYIDFFGGIGVLNFGHCHPAIVNAIATQAIKLTHAAYNATYHTLYTDYINRLTDIIPIDDDLSVMLTNSGAEAVENTLKIVRQATGKAGVIAFDGAFHGRTLGTVNLNGKVAPYKSGLGLLASGVYHIPFASRDTGVSVQTAIDALERLISVEVDIANIGAVIAEPVQGEGGFAVMDSELAKYLRAFCDRHGIVLIFDEIQAGFGRTGTPFAFSHLGIEPDILLLAKSMAGGMPLGAVVGRDKFMQGLIKGSLGGTYSGNPVACAAAMAVLEIMADDTLWQNAKRYADTLETTISTWQQDGISDWVAGLTGIGAMRGIILKHPKYGTHPKVMDYVLTTARDKGLLLMPSGKYRHIIRLLPPLTIEMETLHEGLTILKDVLASIPDEIVQ</sequence>
<dbReference type="EMBL" id="MUYU01000006">
    <property type="protein sequence ID" value="OOS25491.1"/>
    <property type="molecule type" value="Genomic_DNA"/>
</dbReference>
<organism evidence="7 8">
    <name type="scientific">Moraxella pluranimalium</name>
    <dbReference type="NCBI Taxonomy" id="470453"/>
    <lineage>
        <taxon>Bacteria</taxon>
        <taxon>Pseudomonadati</taxon>
        <taxon>Pseudomonadota</taxon>
        <taxon>Gammaproteobacteria</taxon>
        <taxon>Moraxellales</taxon>
        <taxon>Moraxellaceae</taxon>
        <taxon>Moraxella</taxon>
    </lineage>
</organism>
<dbReference type="InterPro" id="IPR015422">
    <property type="entry name" value="PyrdxlP-dep_Trfase_small"/>
</dbReference>
<dbReference type="Gene3D" id="3.40.640.10">
    <property type="entry name" value="Type I PLP-dependent aspartate aminotransferase-like (Major domain)"/>
    <property type="match status" value="1"/>
</dbReference>
<dbReference type="OrthoDB" id="9801052at2"/>
<comment type="similarity">
    <text evidence="2 6">Belongs to the class-III pyridoxal-phosphate-dependent aminotransferase family.</text>
</comment>
<evidence type="ECO:0000256" key="3">
    <source>
        <dbReference type="ARBA" id="ARBA00022576"/>
    </source>
</evidence>
<accession>A0A1T0CTP1</accession>
<dbReference type="GO" id="GO:0042802">
    <property type="term" value="F:identical protein binding"/>
    <property type="evidence" value="ECO:0007669"/>
    <property type="project" value="TreeGrafter"/>
</dbReference>
<comment type="caution">
    <text evidence="7">The sequence shown here is derived from an EMBL/GenBank/DDBJ whole genome shotgun (WGS) entry which is preliminary data.</text>
</comment>
<dbReference type="InterPro" id="IPR005814">
    <property type="entry name" value="Aminotrans_3"/>
</dbReference>
<evidence type="ECO:0000256" key="5">
    <source>
        <dbReference type="ARBA" id="ARBA00022898"/>
    </source>
</evidence>
<evidence type="ECO:0000256" key="2">
    <source>
        <dbReference type="ARBA" id="ARBA00008954"/>
    </source>
</evidence>
<dbReference type="GO" id="GO:0030170">
    <property type="term" value="F:pyridoxal phosphate binding"/>
    <property type="evidence" value="ECO:0007669"/>
    <property type="project" value="InterPro"/>
</dbReference>
<dbReference type="SUPFAM" id="SSF53383">
    <property type="entry name" value="PLP-dependent transferases"/>
    <property type="match status" value="1"/>
</dbReference>
<dbReference type="InterPro" id="IPR015421">
    <property type="entry name" value="PyrdxlP-dep_Trfase_major"/>
</dbReference>
<name>A0A1T0CTP1_9GAMM</name>